<feature type="domain" description="DUF4143" evidence="2">
    <location>
        <begin position="185"/>
        <end position="334"/>
    </location>
</feature>
<evidence type="ECO:0000313" key="3">
    <source>
        <dbReference type="EMBL" id="EFI35764.1"/>
    </source>
</evidence>
<protein>
    <recommendedName>
        <fullName evidence="5">ATPase</fullName>
    </recommendedName>
</protein>
<dbReference type="Pfam" id="PF13635">
    <property type="entry name" value="DUF4143"/>
    <property type="match status" value="1"/>
</dbReference>
<evidence type="ECO:0000259" key="1">
    <source>
        <dbReference type="Pfam" id="PF13173"/>
    </source>
</evidence>
<dbReference type="RefSeq" id="WP_008868893.1">
    <property type="nucleotide sequence ID" value="NZ_ACJN02000001.1"/>
</dbReference>
<evidence type="ECO:0000259" key="2">
    <source>
        <dbReference type="Pfam" id="PF13635"/>
    </source>
</evidence>
<keyword evidence="4" id="KW-1185">Reference proteome</keyword>
<proteinExistence type="predicted"/>
<dbReference type="Proteomes" id="UP000005496">
    <property type="component" value="Unassembled WGS sequence"/>
</dbReference>
<evidence type="ECO:0000313" key="4">
    <source>
        <dbReference type="Proteomes" id="UP000005496"/>
    </source>
</evidence>
<gene>
    <name evidence="3" type="ORF">Dthio_PD3195</name>
</gene>
<dbReference type="InterPro" id="IPR011335">
    <property type="entry name" value="Restrct_endonuc-II-like"/>
</dbReference>
<organism evidence="3 4">
    <name type="scientific">Desulfonatronospira thiodismutans ASO3-1</name>
    <dbReference type="NCBI Taxonomy" id="555779"/>
    <lineage>
        <taxon>Bacteria</taxon>
        <taxon>Pseudomonadati</taxon>
        <taxon>Thermodesulfobacteriota</taxon>
        <taxon>Desulfovibrionia</taxon>
        <taxon>Desulfovibrionales</taxon>
        <taxon>Desulfonatronovibrionaceae</taxon>
        <taxon>Desulfonatronospira</taxon>
    </lineage>
</organism>
<dbReference type="InterPro" id="IPR041682">
    <property type="entry name" value="AAA_14"/>
</dbReference>
<dbReference type="InterPro" id="IPR025420">
    <property type="entry name" value="DUF4143"/>
</dbReference>
<dbReference type="SUPFAM" id="SSF52540">
    <property type="entry name" value="P-loop containing nucleoside triphosphate hydrolases"/>
    <property type="match status" value="1"/>
</dbReference>
<evidence type="ECO:0008006" key="5">
    <source>
        <dbReference type="Google" id="ProtNLM"/>
    </source>
</evidence>
<dbReference type="AlphaFoldDB" id="D6SM53"/>
<accession>D6SM53</accession>
<dbReference type="eggNOG" id="COG1373">
    <property type="taxonomic scope" value="Bacteria"/>
</dbReference>
<dbReference type="InterPro" id="IPR027417">
    <property type="entry name" value="P-loop_NTPase"/>
</dbReference>
<reference evidence="3" key="1">
    <citation type="submission" date="2010-05" db="EMBL/GenBank/DDBJ databases">
        <title>The draft genome of Desulfonatronospira thiodismutans ASO3-1.</title>
        <authorList>
            <consortium name="US DOE Joint Genome Institute (JGI-PGF)"/>
            <person name="Lucas S."/>
            <person name="Copeland A."/>
            <person name="Lapidus A."/>
            <person name="Cheng J.-F."/>
            <person name="Bruce D."/>
            <person name="Goodwin L."/>
            <person name="Pitluck S."/>
            <person name="Chertkov O."/>
            <person name="Brettin T."/>
            <person name="Detter J.C."/>
            <person name="Han C."/>
            <person name="Land M.L."/>
            <person name="Hauser L."/>
            <person name="Kyrpides N."/>
            <person name="Mikhailova N."/>
            <person name="Muyzer G."/>
            <person name="Woyke T."/>
        </authorList>
    </citation>
    <scope>NUCLEOTIDE SEQUENCE [LARGE SCALE GENOMIC DNA]</scope>
    <source>
        <strain evidence="3">ASO3-1</strain>
    </source>
</reference>
<name>D6SM53_9BACT</name>
<dbReference type="SUPFAM" id="SSF52980">
    <property type="entry name" value="Restriction endonuclease-like"/>
    <property type="match status" value="1"/>
</dbReference>
<dbReference type="EMBL" id="ACJN02000001">
    <property type="protein sequence ID" value="EFI35764.1"/>
    <property type="molecule type" value="Genomic_DNA"/>
</dbReference>
<dbReference type="PANTHER" id="PTHR43566:SF2">
    <property type="entry name" value="DUF4143 DOMAIN-CONTAINING PROTEIN"/>
    <property type="match status" value="1"/>
</dbReference>
<dbReference type="OrthoDB" id="5469339at2"/>
<sequence>MFSRWLTIPSYKSCLLIGPRRSGKTTLLRGLFPDLNYTTLDDLDYLDWAERDPKGFVQDLGNSCIIDEIQRSPRLTIAVKHAIDQRDAKIFMTGSSSIGLLDAAADTMAGRIEILSLPALCWGEELGRPTHNVFIDEANHVQLKQGARMLDQAVTFGGFPEVAAQKNEEGKAKILIRYKNSYFTRDLMQLSNIENLQGLLGIMHNLVHCLGSHLEVSNFARESGVSHPTAKKYLNSLNQAQLTFQLRGYNFGPAKRYIKATKTYFADNGIIFSLRTQAGPGALLENFVISELEKRRKLGFIPTDEFCYYKSASGHEIDLIFETRDCLYAIEVKSTRHPGRSDITSLMNFKPKKNLKVKRFLFYLGEEYQTVEDVRLIPAAALFCGR</sequence>
<feature type="domain" description="AAA" evidence="1">
    <location>
        <begin position="12"/>
        <end position="124"/>
    </location>
</feature>
<dbReference type="PANTHER" id="PTHR43566">
    <property type="entry name" value="CONSERVED PROTEIN"/>
    <property type="match status" value="1"/>
</dbReference>
<dbReference type="Pfam" id="PF13173">
    <property type="entry name" value="AAA_14"/>
    <property type="match status" value="1"/>
</dbReference>
<comment type="caution">
    <text evidence="3">The sequence shown here is derived from an EMBL/GenBank/DDBJ whole genome shotgun (WGS) entry which is preliminary data.</text>
</comment>